<reference evidence="7" key="2">
    <citation type="submission" date="2025-09" db="UniProtKB">
        <authorList>
            <consortium name="Ensembl"/>
        </authorList>
    </citation>
    <scope>IDENTIFICATION</scope>
</reference>
<dbReference type="Pfam" id="PF07653">
    <property type="entry name" value="SH3_2"/>
    <property type="match status" value="1"/>
</dbReference>
<dbReference type="Gene3D" id="2.30.42.10">
    <property type="match status" value="1"/>
</dbReference>
<dbReference type="PROSITE" id="PS50052">
    <property type="entry name" value="GUANYLATE_KINASE_2"/>
    <property type="match status" value="1"/>
</dbReference>
<dbReference type="InterPro" id="IPR027417">
    <property type="entry name" value="P-loop_NTPase"/>
</dbReference>
<name>A0A8C5PD42_9ANUR</name>
<dbReference type="InterPro" id="IPR001452">
    <property type="entry name" value="SH3_domain"/>
</dbReference>
<keyword evidence="2 3" id="KW-0728">SH3 domain</keyword>
<dbReference type="Pfam" id="PF00625">
    <property type="entry name" value="Guanylate_kin"/>
    <property type="match status" value="2"/>
</dbReference>
<reference evidence="7" key="1">
    <citation type="submission" date="2025-08" db="UniProtKB">
        <authorList>
            <consortium name="Ensembl"/>
        </authorList>
    </citation>
    <scope>IDENTIFICATION</scope>
</reference>
<feature type="domain" description="SH3" evidence="4">
    <location>
        <begin position="114"/>
        <end position="182"/>
    </location>
</feature>
<dbReference type="SUPFAM" id="SSF50044">
    <property type="entry name" value="SH3-domain"/>
    <property type="match status" value="1"/>
</dbReference>
<dbReference type="InterPro" id="IPR050716">
    <property type="entry name" value="MAGUK"/>
</dbReference>
<dbReference type="InterPro" id="IPR036028">
    <property type="entry name" value="SH3-like_dom_sf"/>
</dbReference>
<dbReference type="Pfam" id="PF00595">
    <property type="entry name" value="PDZ"/>
    <property type="match status" value="1"/>
</dbReference>
<evidence type="ECO:0000313" key="7">
    <source>
        <dbReference type="Ensembl" id="ENSLLEP00000015513.1"/>
    </source>
</evidence>
<accession>A0A8C5PD42</accession>
<evidence type="ECO:0000256" key="1">
    <source>
        <dbReference type="ARBA" id="ARBA00007014"/>
    </source>
</evidence>
<dbReference type="AlphaFoldDB" id="A0A8C5PD42"/>
<sequence length="469" mass="52404">MTLKFERSETALCGNSNVRSALSDLYLETLLQNKVPVQGITLKLNAQQSCIVARILYGGFIHKQGSLHVGDEILEINGRSVQNQSVDHLQSILKESKGTIVLKVSATQSCRKTPLQMYMRALFDYDPLSDPLIPCREAGLRFHIGDVLQIINKDDPNWWQGCAQGTESAGLIPSPELQEWRLASTASVSRISQSCSPFSKKKKCKDKYLAKHSSSKCVTIDQQLQELNIIKITQSFPVLYTVFDQLDVVSYEEVVSLPAFTRKTLVLIGASGVGRSHIKNALLAKYPEKFSYPAPHTSRPPKRGEEEEGSYYFVSADEMTQAISENLFLEFGSFSGYIFGTKIQTVKEIHVKGKVAILDIEPQLLVKGEEGINSTLKAQINVIVQTMALKMVRTAELAPFIVFIWPTDKEESDGLQKLREDSELLRSRYAQHFDLIVVNNGVENAVHDILCAFNVACTSPQWVPVAWVY</sequence>
<evidence type="ECO:0000256" key="2">
    <source>
        <dbReference type="ARBA" id="ARBA00022443"/>
    </source>
</evidence>
<comment type="similarity">
    <text evidence="1">Belongs to the MAGUK family.</text>
</comment>
<dbReference type="Proteomes" id="UP000694569">
    <property type="component" value="Unplaced"/>
</dbReference>
<dbReference type="SMART" id="SM00326">
    <property type="entry name" value="SH3"/>
    <property type="match status" value="1"/>
</dbReference>
<dbReference type="InterPro" id="IPR008144">
    <property type="entry name" value="Guanylate_kin-like_dom"/>
</dbReference>
<evidence type="ECO:0000259" key="6">
    <source>
        <dbReference type="PROSITE" id="PS50106"/>
    </source>
</evidence>
<dbReference type="PROSITE" id="PS50106">
    <property type="entry name" value="PDZ"/>
    <property type="match status" value="1"/>
</dbReference>
<dbReference type="SUPFAM" id="SSF52540">
    <property type="entry name" value="P-loop containing nucleoside triphosphate hydrolases"/>
    <property type="match status" value="1"/>
</dbReference>
<dbReference type="Gene3D" id="3.40.50.300">
    <property type="entry name" value="P-loop containing nucleotide triphosphate hydrolases"/>
    <property type="match status" value="1"/>
</dbReference>
<keyword evidence="8" id="KW-1185">Reference proteome</keyword>
<dbReference type="SUPFAM" id="SSF50156">
    <property type="entry name" value="PDZ domain-like"/>
    <property type="match status" value="1"/>
</dbReference>
<dbReference type="SMART" id="SM00228">
    <property type="entry name" value="PDZ"/>
    <property type="match status" value="1"/>
</dbReference>
<feature type="domain" description="PDZ" evidence="6">
    <location>
        <begin position="24"/>
        <end position="108"/>
    </location>
</feature>
<dbReference type="PANTHER" id="PTHR23122">
    <property type="entry name" value="MEMBRANE-ASSOCIATED GUANYLATE KINASE MAGUK"/>
    <property type="match status" value="1"/>
</dbReference>
<organism evidence="7 8">
    <name type="scientific">Leptobrachium leishanense</name>
    <name type="common">Leishan spiny toad</name>
    <dbReference type="NCBI Taxonomy" id="445787"/>
    <lineage>
        <taxon>Eukaryota</taxon>
        <taxon>Metazoa</taxon>
        <taxon>Chordata</taxon>
        <taxon>Craniata</taxon>
        <taxon>Vertebrata</taxon>
        <taxon>Euteleostomi</taxon>
        <taxon>Amphibia</taxon>
        <taxon>Batrachia</taxon>
        <taxon>Anura</taxon>
        <taxon>Pelobatoidea</taxon>
        <taxon>Megophryidae</taxon>
        <taxon>Leptobrachium</taxon>
    </lineage>
</organism>
<feature type="domain" description="Guanylate kinase-like" evidence="5">
    <location>
        <begin position="262"/>
        <end position="454"/>
    </location>
</feature>
<proteinExistence type="inferred from homology"/>
<dbReference type="InterPro" id="IPR036034">
    <property type="entry name" value="PDZ_sf"/>
</dbReference>
<dbReference type="PROSITE" id="PS50002">
    <property type="entry name" value="SH3"/>
    <property type="match status" value="1"/>
</dbReference>
<dbReference type="SMART" id="SM00072">
    <property type="entry name" value="GuKc"/>
    <property type="match status" value="1"/>
</dbReference>
<evidence type="ECO:0000313" key="8">
    <source>
        <dbReference type="Proteomes" id="UP000694569"/>
    </source>
</evidence>
<evidence type="ECO:0000259" key="5">
    <source>
        <dbReference type="PROSITE" id="PS50052"/>
    </source>
</evidence>
<evidence type="ECO:0008006" key="9">
    <source>
        <dbReference type="Google" id="ProtNLM"/>
    </source>
</evidence>
<protein>
    <recommendedName>
        <fullName evidence="9">55 kDa erythrocyte membrane protein</fullName>
    </recommendedName>
</protein>
<dbReference type="InterPro" id="IPR008145">
    <property type="entry name" value="GK/Ca_channel_bsu"/>
</dbReference>
<evidence type="ECO:0000259" key="4">
    <source>
        <dbReference type="PROSITE" id="PS50002"/>
    </source>
</evidence>
<dbReference type="Ensembl" id="ENSLLET00000016102.1">
    <property type="protein sequence ID" value="ENSLLEP00000015513.1"/>
    <property type="gene ID" value="ENSLLEG00000009606.1"/>
</dbReference>
<dbReference type="InterPro" id="IPR001478">
    <property type="entry name" value="PDZ"/>
</dbReference>
<evidence type="ECO:0000256" key="3">
    <source>
        <dbReference type="PROSITE-ProRule" id="PRU00192"/>
    </source>
</evidence>
<dbReference type="Gene3D" id="2.30.30.40">
    <property type="entry name" value="SH3 Domains"/>
    <property type="match status" value="1"/>
</dbReference>
<dbReference type="GeneTree" id="ENSGT00940000158744"/>